<name>A0ABP0MRG9_9DINO</name>
<comment type="caution">
    <text evidence="1">The sequence shown here is derived from an EMBL/GenBank/DDBJ whole genome shotgun (WGS) entry which is preliminary data.</text>
</comment>
<proteinExistence type="predicted"/>
<dbReference type="EMBL" id="CAXAMN010018557">
    <property type="protein sequence ID" value="CAK9052614.1"/>
    <property type="molecule type" value="Genomic_DNA"/>
</dbReference>
<evidence type="ECO:0000313" key="2">
    <source>
        <dbReference type="Proteomes" id="UP001642484"/>
    </source>
</evidence>
<reference evidence="1 2" key="1">
    <citation type="submission" date="2024-02" db="EMBL/GenBank/DDBJ databases">
        <authorList>
            <person name="Chen Y."/>
            <person name="Shah S."/>
            <person name="Dougan E. K."/>
            <person name="Thang M."/>
            <person name="Chan C."/>
        </authorList>
    </citation>
    <scope>NUCLEOTIDE SEQUENCE [LARGE SCALE GENOMIC DNA]</scope>
</reference>
<protein>
    <submittedName>
        <fullName evidence="1">Uncharacterized protein</fullName>
    </submittedName>
</protein>
<dbReference type="Proteomes" id="UP001642484">
    <property type="component" value="Unassembled WGS sequence"/>
</dbReference>
<evidence type="ECO:0000313" key="1">
    <source>
        <dbReference type="EMBL" id="CAK9052614.1"/>
    </source>
</evidence>
<accession>A0ABP0MRG9</accession>
<sequence length="1805" mass="195213">MRVNISSTAVGPTRLRLLIGRQGSVPLPTESFRSQVEFFETSFGTIETGPAGEYHWPGPELNLTEAVLDIISPRTFLLPSTSFMVRLSLEIPEGSSAPTSFLIMARPFTSWSLHPPAASVIAPGQEDQTASCVNDIRLSPMIDFRCYWTSFGQAEDGRRLSANGVKLIFDILPLTSLSLEFSVSSPALGSFEKWLVVALEGDGRATLNSSQPARAVSQSAHGILVQAAPTTEVLSYTSSAISTLNTLRVRVIPGITIHGQSTQTLDLGYLQIYLPTVMGQMRSCQLEPLEAWSGSISFAESFLTQLNSEEKTCSIIASSPSLHFYAQSSYFIVVSFYNAPIPFRGDEYAWTLELRAPQSAALSFPIPPPFDVVSAFTLFRVRMSRLAVSQSQNLDQLGLVRIDFQLAGESEGYESDEPVLCLLVRPPTGFYLGDGPACPSFQIHTGLPATTCTVQGLSMSLSFSSRLVPGVQMAFSIGLWNPTAGFVLQGYDTLSWAMESRYSSCAAGGRLHAQRVGQSSPFGSWPQILYPLSLDISRISASSMTVGSEASIKVHFVLPVPVQAGSRLLVSAPYEWKETSNIETSAALTGASASWTLQLPEKADHATELLMEVDAPGLLSLVTYGFVATVIHPVTVHLEDPPWWSLEVFGSVSFGKGYREDPTTLLPFDTRFAAGTVPGYSLRRLCECEVIPWRNEIGGSSPVLLRFFVTVAIERTLVVPVLVVSPPLAFSFTQPCEALAPRPSSAEMSRQPLEGICKNNPTNTKVWVEISESVAAFVPYVLEIWSLQMPNQLAVIGNVWTLHLQRKIELADQTLPHGQEVAQCDRQGFGPAWPLPKALVDFRYASFRPSAMSQVTFLFGTPEPTMGDFVLGIDGPVGASFPLDCSSSMVDLVANLASAALPGRFLSCVGRGGDSDRALARLSFQDQGFGGLVVGEIYGLTLQVMNRPFISGLSKHSNSWRISISDPLWYASEAISAGLPSYDMTEPAAIDFRVSSQRSTDPHSLVGPEKANVTLRFTLPEAQPAGTELWILAPADSFRFTRPCRIGRPDQLDWVPDARASQTEQVFTGSCAPSCVFLAPETCDVGPETVAKVVMGLELEATISYCFAIECLSPEQSGLGLWTLEFRSSRGELQESTGPVLGPQAGAMGLPTAALGHEFVVSPSTQSRAAIVVTLTFTFSLPLPYGGSVTIIPPAIAGQLAYHASTNAADVDADSVPLAKEMDLGRIGVPFFDFSSSCSIFQNMTPLPYPWSCSNSMRAMALSSEGWRAFQRYSFVLREVPAGAVTGAMRLHQDSLLPAFTLLAIASTTETTALGAERSAVLAMGKAPGWLLATELRVQDLSMEQPLLNTRGFSKLYLVVRLLSPLSERQARLVVRSPPWFRTAWDSSSAAQSRPQGAGNGPDCQPNLDDLPACYSMQCYVNVLKTGQNIAMPHCGEPAGCCYGLGTAGAASYVQLLPTSTSTPLLPGTRLEVTFLEVQTSTAWTADGPTAWTLATEVLEGHTYEVVDEAQQDSPELFEGVRRAVVEPTYSFLSYDRELVVLLFELETALPREGALLTFLAPPGFVFQSGPLEWSTSVARLTYMRAWSKSGLPESQALQGNGNIAAHALPAGTLVNLHGPRLDLEIPATIGGGSLLEPLAPYSFPAYADTSAAERADLGPSEIWTLPDESCACAAQCRSCASMLLVIPPVGYVFPENCEAAQEARAAMDISRPTSTLPPPFECQGVTMGAYSNASLILLEAEESFRTGMLLKDQEYEVWLRVRNPLFNPDGAENKWRFMTRWAESASSYVTLHEADLPGFRQSGP</sequence>
<gene>
    <name evidence="1" type="ORF">CCMP2556_LOCUS26526</name>
</gene>
<organism evidence="1 2">
    <name type="scientific">Durusdinium trenchii</name>
    <dbReference type="NCBI Taxonomy" id="1381693"/>
    <lineage>
        <taxon>Eukaryota</taxon>
        <taxon>Sar</taxon>
        <taxon>Alveolata</taxon>
        <taxon>Dinophyceae</taxon>
        <taxon>Suessiales</taxon>
        <taxon>Symbiodiniaceae</taxon>
        <taxon>Durusdinium</taxon>
    </lineage>
</organism>
<keyword evidence="2" id="KW-1185">Reference proteome</keyword>